<dbReference type="HOGENOM" id="CLU_027424_1_0_10"/>
<reference evidence="2 3" key="1">
    <citation type="journal article" date="2013" name="Lancet">
        <title>First case of E anophelis outbreak in an intensive-care unit.</title>
        <authorList>
            <person name="Teo J."/>
            <person name="Tan S.Y."/>
            <person name="Tay M."/>
            <person name="Ding Y."/>
            <person name="Kjelleberg S."/>
            <person name="Givskov M."/>
            <person name="Lin R.T."/>
            <person name="Yang L."/>
        </authorList>
    </citation>
    <scope>NUCLEOTIDE SEQUENCE [LARGE SCALE GENOMIC DNA]</scope>
    <source>
        <strain evidence="2 3">NUHP1</strain>
    </source>
</reference>
<feature type="domain" description="DUF3857" evidence="1">
    <location>
        <begin position="54"/>
        <end position="212"/>
    </location>
</feature>
<evidence type="ECO:0000313" key="2">
    <source>
        <dbReference type="EMBL" id="AIL45986.1"/>
    </source>
</evidence>
<dbReference type="Pfam" id="PF12969">
    <property type="entry name" value="DUF3857"/>
    <property type="match status" value="1"/>
</dbReference>
<dbReference type="InterPro" id="IPR024618">
    <property type="entry name" value="DUF3857"/>
</dbReference>
<accession>A0A077EEJ5</accession>
<protein>
    <recommendedName>
        <fullName evidence="1">DUF3857 domain-containing protein</fullName>
    </recommendedName>
</protein>
<dbReference type="Gene3D" id="3.10.620.30">
    <property type="match status" value="1"/>
</dbReference>
<evidence type="ECO:0000259" key="1">
    <source>
        <dbReference type="Pfam" id="PF12969"/>
    </source>
</evidence>
<dbReference type="KEGG" id="eao:BD94_2211"/>
<dbReference type="Proteomes" id="UP000028933">
    <property type="component" value="Chromosome"/>
</dbReference>
<sequence length="630" mass="71618">MPKNYFIPFTILCISAFYGQEYAVGNIKDELKKKANAVIRKNQQDITIKSIDQMEIKYSKAITVLNQSGAELAYISIPYDKVSRPSQIKVTVLDENGKQIKSYSKSDFKDYSHGQNTVLYTDDRILFLSAEAPSYPYTVVAEYTMNTGNTIFFPNFIPFYSYKTSLEKAGISIKNTSGINLRTKIYPSFIATPTEQKSNDIISYTYTNIPAVENEVKSPDLDQMLPKVQFSLDQFSLEGKKGDFKDWNSFGKWYYNNLLQPASVVTEDLKKEIVSLNLQGSTEDKVRTLYQYMQNKTRYIFVAIGIGGWQPMPADDVRKKSYGDCKALSNYMKTLLDTAGIKSYYAIINSDDSVINFDEDFPKMGGNHAILMIPTEKDNIWLENTSQKMAFNHLSYSTTARNVLAVDENGIKIIKTPVYDASKNKSIMKAEITINSEGGVNGKSNFSLTGWQYDMYLSLDGLSNKEASDALKSRFSELNYETANINNFKNNRNDALLSFDFDYQAKNYSKKIGQDLLFRAIPFNELTSINNIEERKLPFENAFAYADDYEIIYNIPAGYKISEMPQSQSISSAYGNYSLKAVTNDKNQIIIKRQITINRGSYPKEQFADYLAFRKKIVSADNSKMLITKN</sequence>
<name>A0A077EEJ5_9FLAO</name>
<dbReference type="AlphaFoldDB" id="A0A077EEJ5"/>
<dbReference type="Gene3D" id="2.60.120.1130">
    <property type="match status" value="1"/>
</dbReference>
<dbReference type="RefSeq" id="WP_024564221.1">
    <property type="nucleotide sequence ID" value="NZ_CP007547.1"/>
</dbReference>
<dbReference type="eggNOG" id="COG1305">
    <property type="taxonomic scope" value="Bacteria"/>
</dbReference>
<organism evidence="2 3">
    <name type="scientific">Elizabethkingia anophelis NUHP1</name>
    <dbReference type="NCBI Taxonomy" id="1338011"/>
    <lineage>
        <taxon>Bacteria</taxon>
        <taxon>Pseudomonadati</taxon>
        <taxon>Bacteroidota</taxon>
        <taxon>Flavobacteriia</taxon>
        <taxon>Flavobacteriales</taxon>
        <taxon>Weeksellaceae</taxon>
        <taxon>Elizabethkingia</taxon>
    </lineage>
</organism>
<evidence type="ECO:0000313" key="3">
    <source>
        <dbReference type="Proteomes" id="UP000028933"/>
    </source>
</evidence>
<dbReference type="STRING" id="1338011.BD94_2211"/>
<gene>
    <name evidence="2" type="ORF">BD94_2211</name>
</gene>
<proteinExistence type="predicted"/>
<dbReference type="EMBL" id="CP007547">
    <property type="protein sequence ID" value="AIL45986.1"/>
    <property type="molecule type" value="Genomic_DNA"/>
</dbReference>
<dbReference type="Gene3D" id="2.60.40.3140">
    <property type="match status" value="1"/>
</dbReference>